<proteinExistence type="predicted"/>
<gene>
    <name evidence="2" type="primary">LOC111451243</name>
</gene>
<dbReference type="KEGG" id="cmos:111451243"/>
<dbReference type="GeneID" id="111451243"/>
<evidence type="ECO:0000313" key="1">
    <source>
        <dbReference type="Proteomes" id="UP000504609"/>
    </source>
</evidence>
<accession>A0A6J1G668</accession>
<organism evidence="1 2">
    <name type="scientific">Cucurbita moschata</name>
    <name type="common">Winter crookneck squash</name>
    <name type="synonym">Cucurbita pepo var. moschata</name>
    <dbReference type="NCBI Taxonomy" id="3662"/>
    <lineage>
        <taxon>Eukaryota</taxon>
        <taxon>Viridiplantae</taxon>
        <taxon>Streptophyta</taxon>
        <taxon>Embryophyta</taxon>
        <taxon>Tracheophyta</taxon>
        <taxon>Spermatophyta</taxon>
        <taxon>Magnoliopsida</taxon>
        <taxon>eudicotyledons</taxon>
        <taxon>Gunneridae</taxon>
        <taxon>Pentapetalae</taxon>
        <taxon>rosids</taxon>
        <taxon>fabids</taxon>
        <taxon>Cucurbitales</taxon>
        <taxon>Cucurbitaceae</taxon>
        <taxon>Cucurbiteae</taxon>
        <taxon>Cucurbita</taxon>
    </lineage>
</organism>
<evidence type="ECO:0000313" key="2">
    <source>
        <dbReference type="RefSeq" id="XP_022947356.1"/>
    </source>
</evidence>
<reference evidence="2" key="1">
    <citation type="submission" date="2025-08" db="UniProtKB">
        <authorList>
            <consortium name="RefSeq"/>
        </authorList>
    </citation>
    <scope>IDENTIFICATION</scope>
    <source>
        <tissue evidence="2">Young leaves</tissue>
    </source>
</reference>
<dbReference type="Proteomes" id="UP000504609">
    <property type="component" value="Unplaced"/>
</dbReference>
<dbReference type="PANTHER" id="PTHR47880:SF1">
    <property type="entry name" value="OS05G0353300 PROTEIN"/>
    <property type="match status" value="1"/>
</dbReference>
<protein>
    <submittedName>
        <fullName evidence="2">Uncharacterized protein LOC111451243</fullName>
    </submittedName>
</protein>
<name>A0A6J1G668_CUCMO</name>
<dbReference type="PANTHER" id="PTHR47880">
    <property type="entry name" value="OS05G0353300 PROTEIN"/>
    <property type="match status" value="1"/>
</dbReference>
<dbReference type="AlphaFoldDB" id="A0A6J1G668"/>
<dbReference type="RefSeq" id="XP_022947356.1">
    <property type="nucleotide sequence ID" value="XM_023091588.1"/>
</dbReference>
<sequence>MKTKWKMDLLGNQGIGRTIVKKSSLGHRIKPNIISCVQQPFEVLGEMNDRVSARESELVLVCFSQEGRDLWLMVTRGAEKMLLHRRLSGLNPEVYGYLIAMTVLVKEFNELAKALHKLEVVQERG</sequence>
<keyword evidence="1" id="KW-1185">Reference proteome</keyword>